<reference evidence="2 3" key="1">
    <citation type="submission" date="2020-01" db="EMBL/GenBank/DDBJ databases">
        <title>Identification and distribution of gene clusters putatively required for synthesis of sphingolipid metabolism inhibitors in phylogenetically diverse species of the filamentous fungus Fusarium.</title>
        <authorList>
            <person name="Kim H.-S."/>
            <person name="Busman M."/>
            <person name="Brown D.W."/>
            <person name="Divon H."/>
            <person name="Uhlig S."/>
            <person name="Proctor R.H."/>
        </authorList>
    </citation>
    <scope>NUCLEOTIDE SEQUENCE [LARGE SCALE GENOMIC DNA]</scope>
    <source>
        <strain evidence="2 3">NRRL 20459</strain>
    </source>
</reference>
<feature type="compositionally biased region" description="Pro residues" evidence="1">
    <location>
        <begin position="201"/>
        <end position="210"/>
    </location>
</feature>
<sequence>MASDEDSDDQPLRQTQRKRKAKQQQQPKQQRQAPHRPIHPASTEPPRNDSRPALMGHQGPVNEALVVLPIPNYGYLVQSPQSIISVPYHLMPEQDAVFRSSQQPLFNSQPHTPASAPFCQTEQRFLSYQSVLQQPAYHPYSGHMYQETPSQVQIPPRDRRQSYSRSAAQNWNTNAQGNAYGAYVQAPPPQQIPHPAGRQMPFPPPDGISK</sequence>
<comment type="caution">
    <text evidence="2">The sequence shown here is derived from an EMBL/GenBank/DDBJ whole genome shotgun (WGS) entry which is preliminary data.</text>
</comment>
<evidence type="ECO:0000256" key="1">
    <source>
        <dbReference type="SAM" id="MobiDB-lite"/>
    </source>
</evidence>
<dbReference type="Proteomes" id="UP000554235">
    <property type="component" value="Unassembled WGS sequence"/>
</dbReference>
<evidence type="ECO:0000313" key="2">
    <source>
        <dbReference type="EMBL" id="KAF4467815.1"/>
    </source>
</evidence>
<name>A0A8H4LDT6_9HYPO</name>
<evidence type="ECO:0000313" key="3">
    <source>
        <dbReference type="Proteomes" id="UP000554235"/>
    </source>
</evidence>
<organism evidence="2 3">
    <name type="scientific">Fusarium albosuccineum</name>
    <dbReference type="NCBI Taxonomy" id="1237068"/>
    <lineage>
        <taxon>Eukaryota</taxon>
        <taxon>Fungi</taxon>
        <taxon>Dikarya</taxon>
        <taxon>Ascomycota</taxon>
        <taxon>Pezizomycotina</taxon>
        <taxon>Sordariomycetes</taxon>
        <taxon>Hypocreomycetidae</taxon>
        <taxon>Hypocreales</taxon>
        <taxon>Nectriaceae</taxon>
        <taxon>Fusarium</taxon>
        <taxon>Fusarium decemcellulare species complex</taxon>
    </lineage>
</organism>
<dbReference type="EMBL" id="JAADYS010000692">
    <property type="protein sequence ID" value="KAF4467815.1"/>
    <property type="molecule type" value="Genomic_DNA"/>
</dbReference>
<dbReference type="AlphaFoldDB" id="A0A8H4LDT6"/>
<feature type="region of interest" description="Disordered" evidence="1">
    <location>
        <begin position="146"/>
        <end position="210"/>
    </location>
</feature>
<proteinExistence type="predicted"/>
<accession>A0A8H4LDT6</accession>
<feature type="region of interest" description="Disordered" evidence="1">
    <location>
        <begin position="1"/>
        <end position="57"/>
    </location>
</feature>
<feature type="compositionally biased region" description="Low complexity" evidence="1">
    <location>
        <begin position="23"/>
        <end position="32"/>
    </location>
</feature>
<keyword evidence="3" id="KW-1185">Reference proteome</keyword>
<gene>
    <name evidence="2" type="ORF">FALBO_5305</name>
</gene>
<protein>
    <submittedName>
        <fullName evidence="2">Uncharacterized protein</fullName>
    </submittedName>
</protein>
<feature type="compositionally biased region" description="Polar residues" evidence="1">
    <location>
        <begin position="163"/>
        <end position="177"/>
    </location>
</feature>